<comment type="caution">
    <text evidence="3">The sequence shown here is derived from an EMBL/GenBank/DDBJ whole genome shotgun (WGS) entry which is preliminary data.</text>
</comment>
<evidence type="ECO:0000313" key="4">
    <source>
        <dbReference type="Proteomes" id="UP000033934"/>
    </source>
</evidence>
<evidence type="ECO:0000313" key="3">
    <source>
        <dbReference type="EMBL" id="KKQ86465.1"/>
    </source>
</evidence>
<proteinExistence type="predicted"/>
<dbReference type="Gene3D" id="2.170.130.30">
    <property type="match status" value="1"/>
</dbReference>
<feature type="region of interest" description="Disordered" evidence="1">
    <location>
        <begin position="33"/>
        <end position="64"/>
    </location>
</feature>
<evidence type="ECO:0000259" key="2">
    <source>
        <dbReference type="Pfam" id="PF14478"/>
    </source>
</evidence>
<sequence>MKKSIATTILIVIAIFGMIGLATINPAKRNLNTTNSTNSQTDQVAGTTQSQNSTPSSTTATKPSNLVISDQGKTIAYDGEDPKTALELLKAKVQVETKDTSFGPQIMAINGIKATDKEFWLFSINGQPATVGAHQYQTKDEDRIEWKLTGM</sequence>
<name>A0A0G0LEU6_9BACT</name>
<dbReference type="InterPro" id="IPR027954">
    <property type="entry name" value="Transcobalamin-like_C"/>
</dbReference>
<accession>A0A0G0LEU6</accession>
<dbReference type="Proteomes" id="UP000033934">
    <property type="component" value="Unassembled WGS sequence"/>
</dbReference>
<dbReference type="EMBL" id="LBVO01000070">
    <property type="protein sequence ID" value="KKQ86465.1"/>
    <property type="molecule type" value="Genomic_DNA"/>
</dbReference>
<dbReference type="Pfam" id="PF14478">
    <property type="entry name" value="DUF4430"/>
    <property type="match status" value="1"/>
</dbReference>
<organism evidence="3 4">
    <name type="scientific">Berkelbacteria bacterium GW2011_GWA2_38_9</name>
    <dbReference type="NCBI Taxonomy" id="1618334"/>
    <lineage>
        <taxon>Bacteria</taxon>
        <taxon>Candidatus Berkelbacteria</taxon>
    </lineage>
</organism>
<reference evidence="3 4" key="1">
    <citation type="journal article" date="2015" name="Nature">
        <title>rRNA introns, odd ribosomes, and small enigmatic genomes across a large radiation of phyla.</title>
        <authorList>
            <person name="Brown C.T."/>
            <person name="Hug L.A."/>
            <person name="Thomas B.C."/>
            <person name="Sharon I."/>
            <person name="Castelle C.J."/>
            <person name="Singh A."/>
            <person name="Wilkins M.J."/>
            <person name="Williams K.H."/>
            <person name="Banfield J.F."/>
        </authorList>
    </citation>
    <scope>NUCLEOTIDE SEQUENCE [LARGE SCALE GENOMIC DNA]</scope>
</reference>
<evidence type="ECO:0000256" key="1">
    <source>
        <dbReference type="SAM" id="MobiDB-lite"/>
    </source>
</evidence>
<protein>
    <recommendedName>
        <fullName evidence="2">Transcobalamin-like C-terminal domain-containing protein</fullName>
    </recommendedName>
</protein>
<dbReference type="AlphaFoldDB" id="A0A0G0LEU6"/>
<feature type="domain" description="Transcobalamin-like C-terminal" evidence="2">
    <location>
        <begin position="84"/>
        <end position="149"/>
    </location>
</feature>
<gene>
    <name evidence="3" type="ORF">UT11_C0070G0016</name>
</gene>